<evidence type="ECO:0000259" key="10">
    <source>
        <dbReference type="PROSITE" id="PS50042"/>
    </source>
</evidence>
<evidence type="ECO:0000256" key="3">
    <source>
        <dbReference type="ARBA" id="ARBA00022692"/>
    </source>
</evidence>
<dbReference type="PANTHER" id="PTHR45638:SF11">
    <property type="entry name" value="CYCLIC NUCLEOTIDE-GATED CATION CHANNEL SUBUNIT A"/>
    <property type="match status" value="1"/>
</dbReference>
<feature type="region of interest" description="Disordered" evidence="9">
    <location>
        <begin position="47"/>
        <end position="77"/>
    </location>
</feature>
<evidence type="ECO:0000256" key="7">
    <source>
        <dbReference type="ARBA" id="ARBA00023286"/>
    </source>
</evidence>
<dbReference type="PROSITE" id="PS00888">
    <property type="entry name" value="CNMP_BINDING_1"/>
    <property type="match status" value="1"/>
</dbReference>
<feature type="compositionally biased region" description="Low complexity" evidence="9">
    <location>
        <begin position="365"/>
        <end position="374"/>
    </location>
</feature>
<feature type="compositionally biased region" description="Basic residues" evidence="9">
    <location>
        <begin position="614"/>
        <end position="624"/>
    </location>
</feature>
<keyword evidence="8" id="KW-0407">Ion channel</keyword>
<evidence type="ECO:0000256" key="8">
    <source>
        <dbReference type="ARBA" id="ARBA00023303"/>
    </source>
</evidence>
<comment type="subcellular location">
    <subcellularLocation>
        <location evidence="1">Membrane</location>
        <topology evidence="1">Multi-pass membrane protein</topology>
    </subcellularLocation>
</comment>
<gene>
    <name evidence="11" type="ORF">EVOR1521_LOCUS20467</name>
</gene>
<proteinExistence type="predicted"/>
<evidence type="ECO:0000313" key="11">
    <source>
        <dbReference type="EMBL" id="CAJ1396196.1"/>
    </source>
</evidence>
<feature type="region of interest" description="Disordered" evidence="9">
    <location>
        <begin position="562"/>
        <end position="685"/>
    </location>
</feature>
<accession>A0AA36J0D9</accession>
<dbReference type="InterPro" id="IPR018490">
    <property type="entry name" value="cNMP-bd_dom_sf"/>
</dbReference>
<dbReference type="GO" id="GO:0044877">
    <property type="term" value="F:protein-containing complex binding"/>
    <property type="evidence" value="ECO:0007669"/>
    <property type="project" value="TreeGrafter"/>
</dbReference>
<dbReference type="Pfam" id="PF00027">
    <property type="entry name" value="cNMP_binding"/>
    <property type="match status" value="1"/>
</dbReference>
<evidence type="ECO:0000256" key="4">
    <source>
        <dbReference type="ARBA" id="ARBA00022989"/>
    </source>
</evidence>
<dbReference type="SUPFAM" id="SSF51206">
    <property type="entry name" value="cAMP-binding domain-like"/>
    <property type="match status" value="1"/>
</dbReference>
<dbReference type="InterPro" id="IPR000595">
    <property type="entry name" value="cNMP-bd_dom"/>
</dbReference>
<keyword evidence="6" id="KW-0472">Membrane</keyword>
<evidence type="ECO:0000256" key="9">
    <source>
        <dbReference type="SAM" id="MobiDB-lite"/>
    </source>
</evidence>
<evidence type="ECO:0000313" key="12">
    <source>
        <dbReference type="Proteomes" id="UP001178507"/>
    </source>
</evidence>
<feature type="region of interest" description="Disordered" evidence="9">
    <location>
        <begin position="283"/>
        <end position="320"/>
    </location>
</feature>
<protein>
    <recommendedName>
        <fullName evidence="10">Cyclic nucleotide-binding domain-containing protein</fullName>
    </recommendedName>
</protein>
<reference evidence="11" key="1">
    <citation type="submission" date="2023-08" db="EMBL/GenBank/DDBJ databases">
        <authorList>
            <person name="Chen Y."/>
            <person name="Shah S."/>
            <person name="Dougan E. K."/>
            <person name="Thang M."/>
            <person name="Chan C."/>
        </authorList>
    </citation>
    <scope>NUCLEOTIDE SEQUENCE</scope>
</reference>
<dbReference type="Gene3D" id="2.60.120.10">
    <property type="entry name" value="Jelly Rolls"/>
    <property type="match status" value="1"/>
</dbReference>
<dbReference type="GO" id="GO:0005221">
    <property type="term" value="F:intracellularly cyclic nucleotide-activated monoatomic cation channel activity"/>
    <property type="evidence" value="ECO:0007669"/>
    <property type="project" value="InterPro"/>
</dbReference>
<dbReference type="EMBL" id="CAUJNA010003221">
    <property type="protein sequence ID" value="CAJ1396196.1"/>
    <property type="molecule type" value="Genomic_DNA"/>
</dbReference>
<dbReference type="InterPro" id="IPR050866">
    <property type="entry name" value="CNG_cation_channel"/>
</dbReference>
<feature type="domain" description="Cyclic nucleotide-binding" evidence="10">
    <location>
        <begin position="115"/>
        <end position="217"/>
    </location>
</feature>
<dbReference type="CDD" id="cd00038">
    <property type="entry name" value="CAP_ED"/>
    <property type="match status" value="1"/>
</dbReference>
<keyword evidence="7" id="KW-1071">Ligand-gated ion channel</keyword>
<feature type="compositionally biased region" description="Basic and acidic residues" evidence="9">
    <location>
        <begin position="662"/>
        <end position="671"/>
    </location>
</feature>
<comment type="caution">
    <text evidence="11">The sequence shown here is derived from an EMBL/GenBank/DDBJ whole genome shotgun (WGS) entry which is preliminary data.</text>
</comment>
<dbReference type="Proteomes" id="UP001178507">
    <property type="component" value="Unassembled WGS sequence"/>
</dbReference>
<dbReference type="InterPro" id="IPR014710">
    <property type="entry name" value="RmlC-like_jellyroll"/>
</dbReference>
<dbReference type="InterPro" id="IPR018488">
    <property type="entry name" value="cNMP-bd_CS"/>
</dbReference>
<dbReference type="AlphaFoldDB" id="A0AA36J0D9"/>
<feature type="region of interest" description="Disordered" evidence="9">
    <location>
        <begin position="337"/>
        <end position="390"/>
    </location>
</feature>
<keyword evidence="12" id="KW-1185">Reference proteome</keyword>
<evidence type="ECO:0000256" key="5">
    <source>
        <dbReference type="ARBA" id="ARBA00023065"/>
    </source>
</evidence>
<organism evidence="11 12">
    <name type="scientific">Effrenium voratum</name>
    <dbReference type="NCBI Taxonomy" id="2562239"/>
    <lineage>
        <taxon>Eukaryota</taxon>
        <taxon>Sar</taxon>
        <taxon>Alveolata</taxon>
        <taxon>Dinophyceae</taxon>
        <taxon>Suessiales</taxon>
        <taxon>Symbiodiniaceae</taxon>
        <taxon>Effrenium</taxon>
    </lineage>
</organism>
<evidence type="ECO:0000256" key="1">
    <source>
        <dbReference type="ARBA" id="ARBA00004141"/>
    </source>
</evidence>
<dbReference type="SMART" id="SM00100">
    <property type="entry name" value="cNMP"/>
    <property type="match status" value="1"/>
</dbReference>
<sequence length="685" mass="74132">MLAEDDSSLRKVLSKRRANTETLRCLAQGGSGISITEEAPGFARPTLSLSTKAKTRRRLEEPETDGNSADVRGRSWQRSRTLNAVAPPRIEGDGMDSRSMHELDAMKSSISEVPLFKQCSPKFVEAIAEQVSHRLFTPGVNIITEGEYGDSMYILHRGEVEVLIGDTCVCTLADGAVFGEIAALCKNPVLARRTATIRAITLCDCRVTYRDSLLKIMTRFKGDEDILMKKLEARLTELQKLGKLPNKKEWWRIEVKAAEPPARAPGACDKLRATLPAISGLARTPAMRAVSDEPERESATSTPNENGENGEIGENEDRGREDFPVWALELACRTSDERTDVSCEGLRPGLAKPPSGKVSRRSSRGSRTSSAGTAKEAPPRPPPKKISLRGSCMTSFASIKADAKQKKAATSLDGYEYDGPQSARTPELQRRSARRFHSAGARGSEGANSTRGAADAADAGHPNAQTMRDIGTDADKSAIDRQVAERAGLMGSADLVLGSRRRISRFSGVNGSTSPPLPRFGSWLFAGWWMKLGRGPEGAMAALATRTLICCFRLFQGFPDAGNMPGKGFSQSSDSRTTEKHVFKPPESGGTVSESRAERWQNASAKPKAEPKKAKAKPKAKSRSRSPSPKRSASPSRGPKGQAARSGSPLQEPAPPAPRKPMAKEKLDLKKVFPPSEMVAQLEDV</sequence>
<name>A0AA36J0D9_9DINO</name>
<keyword evidence="4" id="KW-1133">Transmembrane helix</keyword>
<feature type="region of interest" description="Disordered" evidence="9">
    <location>
        <begin position="410"/>
        <end position="469"/>
    </location>
</feature>
<evidence type="ECO:0000256" key="2">
    <source>
        <dbReference type="ARBA" id="ARBA00022448"/>
    </source>
</evidence>
<keyword evidence="5" id="KW-0406">Ion transport</keyword>
<feature type="compositionally biased region" description="Low complexity" evidence="9">
    <location>
        <begin position="625"/>
        <end position="640"/>
    </location>
</feature>
<keyword evidence="3" id="KW-0812">Transmembrane</keyword>
<evidence type="ECO:0000256" key="6">
    <source>
        <dbReference type="ARBA" id="ARBA00023136"/>
    </source>
</evidence>
<dbReference type="GO" id="GO:0016020">
    <property type="term" value="C:membrane"/>
    <property type="evidence" value="ECO:0007669"/>
    <property type="project" value="UniProtKB-SubCell"/>
</dbReference>
<dbReference type="PROSITE" id="PS50042">
    <property type="entry name" value="CNMP_BINDING_3"/>
    <property type="match status" value="1"/>
</dbReference>
<dbReference type="PANTHER" id="PTHR45638">
    <property type="entry name" value="CYCLIC NUCLEOTIDE-GATED CATION CHANNEL SUBUNIT A"/>
    <property type="match status" value="1"/>
</dbReference>
<keyword evidence="2" id="KW-0813">Transport</keyword>